<keyword evidence="1" id="KW-0812">Transmembrane</keyword>
<organism evidence="2 3">
    <name type="scientific">Trichormus variabilis N2B</name>
    <dbReference type="NCBI Taxonomy" id="2681315"/>
    <lineage>
        <taxon>Bacteria</taxon>
        <taxon>Bacillati</taxon>
        <taxon>Cyanobacteriota</taxon>
        <taxon>Cyanophyceae</taxon>
        <taxon>Nostocales</taxon>
        <taxon>Nostocaceae</taxon>
        <taxon>Trichormus</taxon>
    </lineage>
</organism>
<accession>A0ABR6S8I3</accession>
<keyword evidence="1" id="KW-1133">Transmembrane helix</keyword>
<gene>
    <name evidence="2" type="ORF">GNE12_12440</name>
</gene>
<dbReference type="Proteomes" id="UP000570851">
    <property type="component" value="Unassembled WGS sequence"/>
</dbReference>
<comment type="caution">
    <text evidence="2">The sequence shown here is derived from an EMBL/GenBank/DDBJ whole genome shotgun (WGS) entry which is preliminary data.</text>
</comment>
<evidence type="ECO:0000256" key="1">
    <source>
        <dbReference type="SAM" id="Phobius"/>
    </source>
</evidence>
<feature type="transmembrane region" description="Helical" evidence="1">
    <location>
        <begin position="46"/>
        <end position="68"/>
    </location>
</feature>
<keyword evidence="1" id="KW-0472">Membrane</keyword>
<reference evidence="2 3" key="1">
    <citation type="submission" date="2019-11" db="EMBL/GenBank/DDBJ databases">
        <title>Comparison of genomes from free-living endosymbiotic cyanobacteria isolated from Azolla.</title>
        <authorList>
            <person name="Thiel T."/>
            <person name="Pratte B."/>
        </authorList>
    </citation>
    <scope>NUCLEOTIDE SEQUENCE [LARGE SCALE GENOMIC DNA]</scope>
    <source>
        <strain evidence="2 3">N2B</strain>
    </source>
</reference>
<name>A0ABR6S8I3_ANAVA</name>
<evidence type="ECO:0000313" key="2">
    <source>
        <dbReference type="EMBL" id="MBC1302721.1"/>
    </source>
</evidence>
<dbReference type="GeneID" id="58725257"/>
<proteinExistence type="predicted"/>
<sequence>MRLPEIQTIENTLDDINRQIPDKAESITSVGRDNKINDPDLSYKRLLYGLALVILAAFLFVAAIYYGVINP</sequence>
<evidence type="ECO:0000313" key="3">
    <source>
        <dbReference type="Proteomes" id="UP000570851"/>
    </source>
</evidence>
<evidence type="ECO:0008006" key="4">
    <source>
        <dbReference type="Google" id="ProtNLM"/>
    </source>
</evidence>
<dbReference type="RefSeq" id="WP_011319334.1">
    <property type="nucleotide sequence ID" value="NZ_JACKZP010000040.1"/>
</dbReference>
<keyword evidence="3" id="KW-1185">Reference proteome</keyword>
<dbReference type="EMBL" id="JACKZP010000040">
    <property type="protein sequence ID" value="MBC1302721.1"/>
    <property type="molecule type" value="Genomic_DNA"/>
</dbReference>
<protein>
    <recommendedName>
        <fullName evidence="4">Tetrahydromethanopterin S-methyltransferase</fullName>
    </recommendedName>
</protein>